<reference evidence="4" key="2">
    <citation type="submission" date="2022-01" db="EMBL/GenBank/DDBJ databases">
        <authorList>
            <person name="Yamashiro T."/>
            <person name="Shiraishi A."/>
            <person name="Satake H."/>
            <person name="Nakayama K."/>
        </authorList>
    </citation>
    <scope>NUCLEOTIDE SEQUENCE</scope>
</reference>
<feature type="region of interest" description="Disordered" evidence="2">
    <location>
        <begin position="319"/>
        <end position="414"/>
    </location>
</feature>
<evidence type="ECO:0000313" key="4">
    <source>
        <dbReference type="EMBL" id="GJT61076.1"/>
    </source>
</evidence>
<organism evidence="4 5">
    <name type="scientific">Tanacetum coccineum</name>
    <dbReference type="NCBI Taxonomy" id="301880"/>
    <lineage>
        <taxon>Eukaryota</taxon>
        <taxon>Viridiplantae</taxon>
        <taxon>Streptophyta</taxon>
        <taxon>Embryophyta</taxon>
        <taxon>Tracheophyta</taxon>
        <taxon>Spermatophyta</taxon>
        <taxon>Magnoliopsida</taxon>
        <taxon>eudicotyledons</taxon>
        <taxon>Gunneridae</taxon>
        <taxon>Pentapetalae</taxon>
        <taxon>asterids</taxon>
        <taxon>campanulids</taxon>
        <taxon>Asterales</taxon>
        <taxon>Asteraceae</taxon>
        <taxon>Asteroideae</taxon>
        <taxon>Anthemideae</taxon>
        <taxon>Anthemidinae</taxon>
        <taxon>Tanacetum</taxon>
    </lineage>
</organism>
<dbReference type="SUPFAM" id="SSF57756">
    <property type="entry name" value="Retrovirus zinc finger-like domains"/>
    <property type="match status" value="1"/>
</dbReference>
<evidence type="ECO:0000313" key="5">
    <source>
        <dbReference type="Proteomes" id="UP001151760"/>
    </source>
</evidence>
<feature type="compositionally biased region" description="Basic and acidic residues" evidence="2">
    <location>
        <begin position="319"/>
        <end position="353"/>
    </location>
</feature>
<dbReference type="PROSITE" id="PS50158">
    <property type="entry name" value="ZF_CCHC"/>
    <property type="match status" value="1"/>
</dbReference>
<proteinExistence type="predicted"/>
<dbReference type="GO" id="GO:0003677">
    <property type="term" value="F:DNA binding"/>
    <property type="evidence" value="ECO:0007669"/>
    <property type="project" value="UniProtKB-KW"/>
</dbReference>
<sequence>MVSYNHIIRKNLRLQRAANSQRLQWYQSRWFDTWKKKPTYHQWNNHEMRYSLSNGTAEVIQRNCCNRRLSHETRAMLKAKIKENEAYNTSGVCATLKQTRKDKRARCFACKERGHVVWNCPHKRNKMKGKIEASQPRYTVKILKYPKCVHLTTDFMVNGSKDWNRIWYISKEYKNHMTPVKSNFKRMKGEFKMLEKEERQRKFIFSYGVGEAFVETENGTKVISNVFYTPEITLNVLSLEQLENQGYVVTVEGNKCVIKYMFDEDRGMLDANEDRDMVEDSTAMVKSHNEYLDDYFKSIDPTEECSLIKGMEDLKMKEEDTHDYCDDGNGRPQGDARMEDAEVEEGKPDKTQGTDDQDDVKKANNSSVCSLNKEHKGHRSNNYSESKRNDHLDNNRRQEQRNKDLCNVLGPSNPLRYRTHQSVSINENVFQSFNSYAKAVMGNKSVDMSGKYGTSNAGAESVGVSDCNKRLLIHMSSEGFDDVGP</sequence>
<accession>A0ABQ5FCS4</accession>
<evidence type="ECO:0000256" key="2">
    <source>
        <dbReference type="SAM" id="MobiDB-lite"/>
    </source>
</evidence>
<dbReference type="Proteomes" id="UP001151760">
    <property type="component" value="Unassembled WGS sequence"/>
</dbReference>
<dbReference type="InterPro" id="IPR036875">
    <property type="entry name" value="Znf_CCHC_sf"/>
</dbReference>
<evidence type="ECO:0000259" key="3">
    <source>
        <dbReference type="PROSITE" id="PS50158"/>
    </source>
</evidence>
<dbReference type="PANTHER" id="PTHR46410">
    <property type="entry name" value="AT-RICH INTERACTIVE DOMAIN-CONTAINING PROTEIN 2"/>
    <property type="match status" value="1"/>
</dbReference>
<keyword evidence="1" id="KW-0863">Zinc-finger</keyword>
<evidence type="ECO:0000256" key="1">
    <source>
        <dbReference type="PROSITE-ProRule" id="PRU00047"/>
    </source>
</evidence>
<keyword evidence="1" id="KW-0479">Metal-binding</keyword>
<feature type="domain" description="CCHC-type" evidence="3">
    <location>
        <begin position="106"/>
        <end position="121"/>
    </location>
</feature>
<reference evidence="4" key="1">
    <citation type="journal article" date="2022" name="Int. J. Mol. Sci.">
        <title>Draft Genome of Tanacetum Coccineum: Genomic Comparison of Closely Related Tanacetum-Family Plants.</title>
        <authorList>
            <person name="Yamashiro T."/>
            <person name="Shiraishi A."/>
            <person name="Nakayama K."/>
            <person name="Satake H."/>
        </authorList>
    </citation>
    <scope>NUCLEOTIDE SEQUENCE</scope>
</reference>
<name>A0ABQ5FCS4_9ASTR</name>
<keyword evidence="1" id="KW-0862">Zinc</keyword>
<keyword evidence="5" id="KW-1185">Reference proteome</keyword>
<dbReference type="EMBL" id="BQNB010017256">
    <property type="protein sequence ID" value="GJT61076.1"/>
    <property type="molecule type" value="Genomic_DNA"/>
</dbReference>
<comment type="caution">
    <text evidence="4">The sequence shown here is derived from an EMBL/GenBank/DDBJ whole genome shotgun (WGS) entry which is preliminary data.</text>
</comment>
<dbReference type="InterPro" id="IPR054722">
    <property type="entry name" value="PolX-like_BBD"/>
</dbReference>
<dbReference type="InterPro" id="IPR001878">
    <property type="entry name" value="Znf_CCHC"/>
</dbReference>
<dbReference type="Pfam" id="PF22936">
    <property type="entry name" value="Pol_BBD"/>
    <property type="match status" value="1"/>
</dbReference>
<keyword evidence="4" id="KW-0238">DNA-binding</keyword>
<feature type="compositionally biased region" description="Basic and acidic residues" evidence="2">
    <location>
        <begin position="385"/>
        <end position="404"/>
    </location>
</feature>
<protein>
    <submittedName>
        <fullName evidence="4">ARID DNA-binding domain-containing protein</fullName>
    </submittedName>
</protein>
<gene>
    <name evidence="4" type="ORF">Tco_1004609</name>
</gene>
<dbReference type="PANTHER" id="PTHR46410:SF26">
    <property type="entry name" value="BULB-TYPE LECTIN DOMAIN-CONTAINING PROTEIN-RELATED"/>
    <property type="match status" value="1"/>
</dbReference>